<evidence type="ECO:0000313" key="1">
    <source>
        <dbReference type="Ensembl" id="ENSMMOP00000018972.1"/>
    </source>
</evidence>
<protein>
    <submittedName>
        <fullName evidence="1">Uncharacterized protein</fullName>
    </submittedName>
</protein>
<evidence type="ECO:0000313" key="2">
    <source>
        <dbReference type="Proteomes" id="UP000261620"/>
    </source>
</evidence>
<name>A0A3Q3X1L3_MOLML</name>
<keyword evidence="2" id="KW-1185">Reference proteome</keyword>
<dbReference type="OMA" id="YICCNVL"/>
<dbReference type="Proteomes" id="UP000261620">
    <property type="component" value="Unplaced"/>
</dbReference>
<sequence length="111" mass="11938">VLLTFEQDGHLAQVEVNEMLCLVGDVAAKVPPDDAVPAGTRGCVRTAVPPHLLDVRCDVLLDVVLLHGLGGTVHRVLLHVLGHVCVLDHGFPVGHGWRGGGRRKTRTFTRT</sequence>
<dbReference type="STRING" id="94237.ENSMMOP00000018972"/>
<dbReference type="PANTHER" id="PTHR48424:SF3">
    <property type="entry name" value="DYNEIN LIGHT CHAIN-RELATED"/>
    <property type="match status" value="1"/>
</dbReference>
<dbReference type="Ensembl" id="ENSMMOT00000019287.1">
    <property type="protein sequence ID" value="ENSMMOP00000018972.1"/>
    <property type="gene ID" value="ENSMMOG00000014360.1"/>
</dbReference>
<organism evidence="1 2">
    <name type="scientific">Mola mola</name>
    <name type="common">Ocean sunfish</name>
    <name type="synonym">Tetraodon mola</name>
    <dbReference type="NCBI Taxonomy" id="94237"/>
    <lineage>
        <taxon>Eukaryota</taxon>
        <taxon>Metazoa</taxon>
        <taxon>Chordata</taxon>
        <taxon>Craniata</taxon>
        <taxon>Vertebrata</taxon>
        <taxon>Euteleostomi</taxon>
        <taxon>Actinopterygii</taxon>
        <taxon>Neopterygii</taxon>
        <taxon>Teleostei</taxon>
        <taxon>Neoteleostei</taxon>
        <taxon>Acanthomorphata</taxon>
        <taxon>Eupercaria</taxon>
        <taxon>Tetraodontiformes</taxon>
        <taxon>Molidae</taxon>
        <taxon>Mola</taxon>
    </lineage>
</organism>
<reference evidence="1" key="2">
    <citation type="submission" date="2025-09" db="UniProtKB">
        <authorList>
            <consortium name="Ensembl"/>
        </authorList>
    </citation>
    <scope>IDENTIFICATION</scope>
</reference>
<accession>A0A3Q3X1L3</accession>
<dbReference type="AlphaFoldDB" id="A0A3Q3X1L3"/>
<proteinExistence type="predicted"/>
<reference evidence="1" key="1">
    <citation type="submission" date="2025-08" db="UniProtKB">
        <authorList>
            <consortium name="Ensembl"/>
        </authorList>
    </citation>
    <scope>IDENTIFICATION</scope>
</reference>
<dbReference type="PANTHER" id="PTHR48424">
    <property type="entry name" value="DYNEIN LIGHT CHAIN-RELATED"/>
    <property type="match status" value="1"/>
</dbReference>